<dbReference type="EMBL" id="CP093442">
    <property type="protein sequence ID" value="UOF02561.1"/>
    <property type="molecule type" value="Genomic_DNA"/>
</dbReference>
<gene>
    <name evidence="1" type="ORF">MNR06_06295</name>
</gene>
<protein>
    <submittedName>
        <fullName evidence="1">DUF4288 domain-containing protein</fullName>
    </submittedName>
</protein>
<dbReference type="InterPro" id="IPR025630">
    <property type="entry name" value="DUF4288"/>
</dbReference>
<evidence type="ECO:0000313" key="2">
    <source>
        <dbReference type="Proteomes" id="UP000830116"/>
    </source>
</evidence>
<reference evidence="1" key="1">
    <citation type="submission" date="2022-03" db="EMBL/GenBank/DDBJ databases">
        <title>Genome Identification and Characterization of new species Bdellovibrio reynosense LBG001 sp. nov. from a Mexico soil sample.</title>
        <authorList>
            <person name="Camilli A."/>
            <person name="Ajao Y."/>
            <person name="Guo X."/>
        </authorList>
    </citation>
    <scope>NUCLEOTIDE SEQUENCE</scope>
    <source>
        <strain evidence="1">LBG001</strain>
    </source>
</reference>
<dbReference type="Pfam" id="PF14119">
    <property type="entry name" value="DUF4288"/>
    <property type="match status" value="1"/>
</dbReference>
<accession>A0ABY4CFK4</accession>
<name>A0ABY4CFK4_9BACT</name>
<sequence>MKNKRWFAVKTLYITRAVGKSSGKGKQAFAELLEERVVLFQAATPLAAVKAAEKDAKEYSQYTYTNFENQSVRTEYLKACDVFEIYESLDTGVEVFASTGVLTKKPSKNDLITRRLGKMETNSTIKMRKRFMSKELGSYI</sequence>
<proteinExistence type="predicted"/>
<evidence type="ECO:0000313" key="1">
    <source>
        <dbReference type="EMBL" id="UOF02561.1"/>
    </source>
</evidence>
<organism evidence="1 2">
    <name type="scientific">Bdellovibrio reynosensis</name>
    <dbReference type="NCBI Taxonomy" id="2835041"/>
    <lineage>
        <taxon>Bacteria</taxon>
        <taxon>Pseudomonadati</taxon>
        <taxon>Bdellovibrionota</taxon>
        <taxon>Bdellovibrionia</taxon>
        <taxon>Bdellovibrionales</taxon>
        <taxon>Pseudobdellovibrionaceae</taxon>
        <taxon>Bdellovibrio</taxon>
    </lineage>
</organism>
<dbReference type="Proteomes" id="UP000830116">
    <property type="component" value="Chromosome"/>
</dbReference>
<keyword evidence="2" id="KW-1185">Reference proteome</keyword>
<dbReference type="RefSeq" id="WP_243540213.1">
    <property type="nucleotide sequence ID" value="NZ_CP093442.1"/>
</dbReference>